<name>A0A1Y5EUP9_COLPS</name>
<protein>
    <recommendedName>
        <fullName evidence="3">Antitoxin Xre/MbcA/ParS-like toxin-binding domain-containing protein</fullName>
    </recommendedName>
</protein>
<dbReference type="Proteomes" id="UP000243053">
    <property type="component" value="Unassembled WGS sequence"/>
</dbReference>
<dbReference type="AlphaFoldDB" id="A0A1Y5EUP9"/>
<comment type="caution">
    <text evidence="1">The sequence shown here is derived from an EMBL/GenBank/DDBJ whole genome shotgun (WGS) entry which is preliminary data.</text>
</comment>
<proteinExistence type="predicted"/>
<evidence type="ECO:0000313" key="1">
    <source>
        <dbReference type="EMBL" id="OUR84754.1"/>
    </source>
</evidence>
<evidence type="ECO:0008006" key="3">
    <source>
        <dbReference type="Google" id="ProtNLM"/>
    </source>
</evidence>
<dbReference type="EMBL" id="MAAF01000010">
    <property type="protein sequence ID" value="OUR84754.1"/>
    <property type="molecule type" value="Genomic_DNA"/>
</dbReference>
<organism evidence="1 2">
    <name type="scientific">Colwellia psychrerythraea</name>
    <name type="common">Vibrio psychroerythus</name>
    <dbReference type="NCBI Taxonomy" id="28229"/>
    <lineage>
        <taxon>Bacteria</taxon>
        <taxon>Pseudomonadati</taxon>
        <taxon>Pseudomonadota</taxon>
        <taxon>Gammaproteobacteria</taxon>
        <taxon>Alteromonadales</taxon>
        <taxon>Colwelliaceae</taxon>
        <taxon>Colwellia</taxon>
    </lineage>
</organism>
<evidence type="ECO:0000313" key="2">
    <source>
        <dbReference type="Proteomes" id="UP000243053"/>
    </source>
</evidence>
<sequence length="75" mass="8907">MNSIIEIERCFTQEELDYLMPLLKKWTRNEPEIIIWFNTYQISACSNQTPCKLCDSGEKEALIQYIKHIEFNGFS</sequence>
<reference evidence="2" key="1">
    <citation type="journal article" date="2017" name="Proc. Natl. Acad. Sci. U.S.A.">
        <title>Simulation of Deepwater Horizon oil plume reveals substrate specialization within a complex community of hydrocarbon degraders.</title>
        <authorList>
            <person name="Hu P."/>
            <person name="Dubinsky E.A."/>
            <person name="Probst A.J."/>
            <person name="Wang J."/>
            <person name="Sieber C.M.K."/>
            <person name="Tom L.M."/>
            <person name="Gardinali P."/>
            <person name="Banfield J.F."/>
            <person name="Atlas R.M."/>
            <person name="Andersen G.L."/>
        </authorList>
    </citation>
    <scope>NUCLEOTIDE SEQUENCE [LARGE SCALE GENOMIC DNA]</scope>
</reference>
<gene>
    <name evidence="1" type="ORF">A9Q75_01545</name>
</gene>
<accession>A0A1Y5EUP9</accession>